<reference evidence="1" key="1">
    <citation type="submission" date="2024-03" db="EMBL/GenBank/DDBJ databases">
        <title>Complete genome sequence of Sulfurisphaera javensis strain KD-1.</title>
        <authorList>
            <person name="Sakai H."/>
            <person name="Nur N."/>
            <person name="Suwanto A."/>
            <person name="Kurosawa N."/>
        </authorList>
    </citation>
    <scope>NUCLEOTIDE SEQUENCE</scope>
    <source>
        <strain evidence="1">KD-1</strain>
    </source>
</reference>
<evidence type="ECO:0000313" key="1">
    <source>
        <dbReference type="EMBL" id="BFH73753.1"/>
    </source>
</evidence>
<dbReference type="RefSeq" id="WP_369609321.1">
    <property type="nucleotide sequence ID" value="NZ_AP031322.1"/>
</dbReference>
<dbReference type="KEGG" id="sjv:SJAV_16970"/>
<proteinExistence type="predicted"/>
<gene>
    <name evidence="1" type="ORF">SJAV_16970</name>
</gene>
<sequence>MDVKVIHEKIRSLVDSVEEEKHELRGKTRDIYVIQRYTRDNNGELEEIYISSPQVNISLVINSKGLSSVTYVKDGKIEGKNLNNEEIEKIVEEIVKLLSS</sequence>
<dbReference type="AlphaFoldDB" id="A0AAT9GS96"/>
<organism evidence="1">
    <name type="scientific">Sulfurisphaera javensis</name>
    <dbReference type="NCBI Taxonomy" id="2049879"/>
    <lineage>
        <taxon>Archaea</taxon>
        <taxon>Thermoproteota</taxon>
        <taxon>Thermoprotei</taxon>
        <taxon>Sulfolobales</taxon>
        <taxon>Sulfolobaceae</taxon>
        <taxon>Sulfurisphaera</taxon>
    </lineage>
</organism>
<protein>
    <submittedName>
        <fullName evidence="1">Uncharacterized protein</fullName>
    </submittedName>
</protein>
<dbReference type="GeneID" id="92354650"/>
<name>A0AAT9GS96_9CREN</name>
<dbReference type="EMBL" id="AP031322">
    <property type="protein sequence ID" value="BFH73753.1"/>
    <property type="molecule type" value="Genomic_DNA"/>
</dbReference>
<accession>A0AAT9GS96</accession>